<dbReference type="EMBL" id="JAVHJM010000013">
    <property type="protein sequence ID" value="KAK6499452.1"/>
    <property type="molecule type" value="Genomic_DNA"/>
</dbReference>
<organism evidence="1 2">
    <name type="scientific">Arthrobotrys conoides</name>
    <dbReference type="NCBI Taxonomy" id="74498"/>
    <lineage>
        <taxon>Eukaryota</taxon>
        <taxon>Fungi</taxon>
        <taxon>Dikarya</taxon>
        <taxon>Ascomycota</taxon>
        <taxon>Pezizomycotina</taxon>
        <taxon>Orbiliomycetes</taxon>
        <taxon>Orbiliales</taxon>
        <taxon>Orbiliaceae</taxon>
        <taxon>Arthrobotrys</taxon>
    </lineage>
</organism>
<protein>
    <recommendedName>
        <fullName evidence="3">F-box domain-containing protein</fullName>
    </recommendedName>
</protein>
<sequence>MSFSLITTIPCEIQAQILSFLPITSQIAAYQVCALWRALLLTSQLQASRYELTPQYNHKNLLSLQQKEPTYVHQLLYNEIFCGSTCPECIERLDDFEYVCSFPRSESYYPESVTRYPQAYLFGILGPDQEILTYELRIKTCTPLGTTARYTNIPISPSHPFLNEPVLAPRSRRGMNEADIKKSRCLQYTRTPGLSYEVTPNDNELNILASTTVRELTLQAWEMMRKEMDTTGIRMKKMYCVRFAFPTHPWRRKDALEIPTLVVDLEAEDFDFQEEESSPLET</sequence>
<comment type="caution">
    <text evidence="1">The sequence shown here is derived from an EMBL/GenBank/DDBJ whole genome shotgun (WGS) entry which is preliminary data.</text>
</comment>
<dbReference type="Gene3D" id="1.20.1280.50">
    <property type="match status" value="1"/>
</dbReference>
<accession>A0AAN8N3L4</accession>
<evidence type="ECO:0000313" key="2">
    <source>
        <dbReference type="Proteomes" id="UP001307849"/>
    </source>
</evidence>
<dbReference type="AlphaFoldDB" id="A0AAN8N3L4"/>
<gene>
    <name evidence="1" type="ORF">TWF506_004081</name>
</gene>
<keyword evidence="2" id="KW-1185">Reference proteome</keyword>
<reference evidence="1 2" key="1">
    <citation type="submission" date="2019-10" db="EMBL/GenBank/DDBJ databases">
        <authorList>
            <person name="Palmer J.M."/>
        </authorList>
    </citation>
    <scope>NUCLEOTIDE SEQUENCE [LARGE SCALE GENOMIC DNA]</scope>
    <source>
        <strain evidence="1 2">TWF506</strain>
    </source>
</reference>
<evidence type="ECO:0008006" key="3">
    <source>
        <dbReference type="Google" id="ProtNLM"/>
    </source>
</evidence>
<proteinExistence type="predicted"/>
<dbReference type="InterPro" id="IPR036047">
    <property type="entry name" value="F-box-like_dom_sf"/>
</dbReference>
<dbReference type="SUPFAM" id="SSF81383">
    <property type="entry name" value="F-box domain"/>
    <property type="match status" value="1"/>
</dbReference>
<dbReference type="Proteomes" id="UP001307849">
    <property type="component" value="Unassembled WGS sequence"/>
</dbReference>
<evidence type="ECO:0000313" key="1">
    <source>
        <dbReference type="EMBL" id="KAK6499452.1"/>
    </source>
</evidence>
<name>A0AAN8N3L4_9PEZI</name>